<feature type="transmembrane region" description="Helical" evidence="2">
    <location>
        <begin position="47"/>
        <end position="70"/>
    </location>
</feature>
<comment type="caution">
    <text evidence="3">The sequence shown here is derived from an EMBL/GenBank/DDBJ whole genome shotgun (WGS) entry which is preliminary data.</text>
</comment>
<feature type="region of interest" description="Disordered" evidence="1">
    <location>
        <begin position="194"/>
        <end position="231"/>
    </location>
</feature>
<keyword evidence="2" id="KW-0472">Membrane</keyword>
<evidence type="ECO:0000313" key="3">
    <source>
        <dbReference type="EMBL" id="KAK4440493.1"/>
    </source>
</evidence>
<reference evidence="3" key="1">
    <citation type="submission" date="2020-06" db="EMBL/GenBank/DDBJ databases">
        <authorList>
            <person name="Li T."/>
            <person name="Hu X."/>
            <person name="Zhang T."/>
            <person name="Song X."/>
            <person name="Zhang H."/>
            <person name="Dai N."/>
            <person name="Sheng W."/>
            <person name="Hou X."/>
            <person name="Wei L."/>
        </authorList>
    </citation>
    <scope>NUCLEOTIDE SEQUENCE</scope>
    <source>
        <strain evidence="3">3651</strain>
        <tissue evidence="3">Leaf</tissue>
    </source>
</reference>
<accession>A0AAE2CZR5</accession>
<dbReference type="PANTHER" id="PTHR36760">
    <property type="entry name" value="ACIDIC LEUCINE-RICH NUCLEAR PHOSPHOPROTEIN 32 FAMILY B PROTEIN"/>
    <property type="match status" value="1"/>
</dbReference>
<protein>
    <submittedName>
        <fullName evidence="3">Uncharacterized protein</fullName>
    </submittedName>
</protein>
<gene>
    <name evidence="3" type="ORF">Salat_0384200</name>
</gene>
<dbReference type="PANTHER" id="PTHR36760:SF1">
    <property type="entry name" value="ACIDIC LEUCINE-RICH NUCLEAR PHOSPHOPROTEIN 32 FAMILY B PROTEIN"/>
    <property type="match status" value="1"/>
</dbReference>
<evidence type="ECO:0000256" key="1">
    <source>
        <dbReference type="SAM" id="MobiDB-lite"/>
    </source>
</evidence>
<dbReference type="EMBL" id="JACGWO010000001">
    <property type="protein sequence ID" value="KAK4440493.1"/>
    <property type="molecule type" value="Genomic_DNA"/>
</dbReference>
<dbReference type="Proteomes" id="UP001293254">
    <property type="component" value="Unassembled WGS sequence"/>
</dbReference>
<dbReference type="AlphaFoldDB" id="A0AAE2CZR5"/>
<evidence type="ECO:0000313" key="4">
    <source>
        <dbReference type="Proteomes" id="UP001293254"/>
    </source>
</evidence>
<keyword evidence="2" id="KW-1133">Transmembrane helix</keyword>
<feature type="transmembrane region" description="Helical" evidence="2">
    <location>
        <begin position="20"/>
        <end position="40"/>
    </location>
</feature>
<sequence length="382" mass="43479">MSELCCTLKSHFSTLFISDLTFLCSFILSHPLYFSYFIFFSPYILKLISFLSPLLVTTFLLSLAFLTVLVHDNFSTALDRSLRSKKDCQNEEFQCFEDLGMYEVLFGSSMDVVEESPLEFLEEKSMALGDSLVEGSEVGDKVEEKRLENFLKILDEFERMASNVEERKKVEPSKSTKFDKFVEKRDGSEATCGNKINLSPTEVGGSGGKERITPMVKAHSQRVTSPKFDRGACEEDELKTESSRTLDNCSLGSMRKEKEWKRTLACKLFEERHNVDGGDGMDSLWEAYELDSKNKAMNDDIIIDKKKNKNKKEEITEMYGEEEEVDGQQLCCLQALKLSAGKMNLGMGRPNLVKITKAIKGFGWLHHVTKHSKKVHNNGDRY</sequence>
<keyword evidence="4" id="KW-1185">Reference proteome</keyword>
<proteinExistence type="predicted"/>
<evidence type="ECO:0000256" key="2">
    <source>
        <dbReference type="SAM" id="Phobius"/>
    </source>
</evidence>
<name>A0AAE2CZR5_9LAMI</name>
<organism evidence="3 4">
    <name type="scientific">Sesamum alatum</name>
    <dbReference type="NCBI Taxonomy" id="300844"/>
    <lineage>
        <taxon>Eukaryota</taxon>
        <taxon>Viridiplantae</taxon>
        <taxon>Streptophyta</taxon>
        <taxon>Embryophyta</taxon>
        <taxon>Tracheophyta</taxon>
        <taxon>Spermatophyta</taxon>
        <taxon>Magnoliopsida</taxon>
        <taxon>eudicotyledons</taxon>
        <taxon>Gunneridae</taxon>
        <taxon>Pentapetalae</taxon>
        <taxon>asterids</taxon>
        <taxon>lamiids</taxon>
        <taxon>Lamiales</taxon>
        <taxon>Pedaliaceae</taxon>
        <taxon>Sesamum</taxon>
    </lineage>
</organism>
<reference evidence="3" key="2">
    <citation type="journal article" date="2024" name="Plant">
        <title>Genomic evolution and insights into agronomic trait innovations of Sesamum species.</title>
        <authorList>
            <person name="Miao H."/>
            <person name="Wang L."/>
            <person name="Qu L."/>
            <person name="Liu H."/>
            <person name="Sun Y."/>
            <person name="Le M."/>
            <person name="Wang Q."/>
            <person name="Wei S."/>
            <person name="Zheng Y."/>
            <person name="Lin W."/>
            <person name="Duan Y."/>
            <person name="Cao H."/>
            <person name="Xiong S."/>
            <person name="Wang X."/>
            <person name="Wei L."/>
            <person name="Li C."/>
            <person name="Ma Q."/>
            <person name="Ju M."/>
            <person name="Zhao R."/>
            <person name="Li G."/>
            <person name="Mu C."/>
            <person name="Tian Q."/>
            <person name="Mei H."/>
            <person name="Zhang T."/>
            <person name="Gao T."/>
            <person name="Zhang H."/>
        </authorList>
    </citation>
    <scope>NUCLEOTIDE SEQUENCE</scope>
    <source>
        <strain evidence="3">3651</strain>
    </source>
</reference>
<keyword evidence="2" id="KW-0812">Transmembrane</keyword>